<evidence type="ECO:0000313" key="2">
    <source>
        <dbReference type="Proteomes" id="UP001500571"/>
    </source>
</evidence>
<sequence length="132" mass="14963">MATERHPPNRAVLVFNRVAVKLAGTRAMPVWALVHHVGRRSGALYRTPVAVFPAVGVFYVGLPWGRDTDWVRNLRAAGGGTMVWRGVRYDVSDPTFVDKSEVLNVARLPQREILKRWSLTDFLRVRRVRATT</sequence>
<name>A0ABN2RRP8_9ACTN</name>
<keyword evidence="2" id="KW-1185">Reference proteome</keyword>
<dbReference type="RefSeq" id="WP_344047738.1">
    <property type="nucleotide sequence ID" value="NZ_BAAAPB010000005.1"/>
</dbReference>
<organism evidence="1 2">
    <name type="scientific">Nocardioides panacihumi</name>
    <dbReference type="NCBI Taxonomy" id="400774"/>
    <lineage>
        <taxon>Bacteria</taxon>
        <taxon>Bacillati</taxon>
        <taxon>Actinomycetota</taxon>
        <taxon>Actinomycetes</taxon>
        <taxon>Propionibacteriales</taxon>
        <taxon>Nocardioidaceae</taxon>
        <taxon>Nocardioides</taxon>
    </lineage>
</organism>
<dbReference type="Proteomes" id="UP001500571">
    <property type="component" value="Unassembled WGS sequence"/>
</dbReference>
<dbReference type="Gene3D" id="2.30.110.10">
    <property type="entry name" value="Electron Transport, Fmn-binding Protein, Chain A"/>
    <property type="match status" value="1"/>
</dbReference>
<dbReference type="NCBIfam" id="TIGR00026">
    <property type="entry name" value="hi_GC_TIGR00026"/>
    <property type="match status" value="1"/>
</dbReference>
<accession>A0ABN2RRP8</accession>
<evidence type="ECO:0000313" key="1">
    <source>
        <dbReference type="EMBL" id="GAA1973742.1"/>
    </source>
</evidence>
<reference evidence="1 2" key="1">
    <citation type="journal article" date="2019" name="Int. J. Syst. Evol. Microbiol.">
        <title>The Global Catalogue of Microorganisms (GCM) 10K type strain sequencing project: providing services to taxonomists for standard genome sequencing and annotation.</title>
        <authorList>
            <consortium name="The Broad Institute Genomics Platform"/>
            <consortium name="The Broad Institute Genome Sequencing Center for Infectious Disease"/>
            <person name="Wu L."/>
            <person name="Ma J."/>
        </authorList>
    </citation>
    <scope>NUCLEOTIDE SEQUENCE [LARGE SCALE GENOMIC DNA]</scope>
    <source>
        <strain evidence="1 2">JCM 15309</strain>
    </source>
</reference>
<comment type="caution">
    <text evidence="1">The sequence shown here is derived from an EMBL/GenBank/DDBJ whole genome shotgun (WGS) entry which is preliminary data.</text>
</comment>
<dbReference type="EMBL" id="BAAAPB010000005">
    <property type="protein sequence ID" value="GAA1973742.1"/>
    <property type="molecule type" value="Genomic_DNA"/>
</dbReference>
<protein>
    <submittedName>
        <fullName evidence="1">Nitroreductase family deazaflavin-dependent oxidoreductase</fullName>
    </submittedName>
</protein>
<gene>
    <name evidence="1" type="ORF">GCM10009798_38690</name>
</gene>
<dbReference type="InterPro" id="IPR004378">
    <property type="entry name" value="F420H2_quin_Rdtase"/>
</dbReference>
<proteinExistence type="predicted"/>
<dbReference type="InterPro" id="IPR012349">
    <property type="entry name" value="Split_barrel_FMN-bd"/>
</dbReference>